<keyword evidence="1" id="KW-0812">Transmembrane</keyword>
<evidence type="ECO:0000256" key="1">
    <source>
        <dbReference type="SAM" id="Phobius"/>
    </source>
</evidence>
<protein>
    <recommendedName>
        <fullName evidence="3">Integral membrane protein</fullName>
    </recommendedName>
</protein>
<accession>A0AB39QMV5</accession>
<feature type="transmembrane region" description="Helical" evidence="1">
    <location>
        <begin position="43"/>
        <end position="62"/>
    </location>
</feature>
<keyword evidence="1" id="KW-0472">Membrane</keyword>
<proteinExistence type="predicted"/>
<feature type="transmembrane region" description="Helical" evidence="1">
    <location>
        <begin position="176"/>
        <end position="197"/>
    </location>
</feature>
<feature type="transmembrane region" description="Helical" evidence="1">
    <location>
        <begin position="17"/>
        <end position="37"/>
    </location>
</feature>
<feature type="transmembrane region" description="Helical" evidence="1">
    <location>
        <begin position="69"/>
        <end position="89"/>
    </location>
</feature>
<keyword evidence="1" id="KW-1133">Transmembrane helix</keyword>
<reference evidence="2" key="1">
    <citation type="submission" date="2024-07" db="EMBL/GenBank/DDBJ databases">
        <authorList>
            <person name="Yu S.T."/>
        </authorList>
    </citation>
    <scope>NUCLEOTIDE SEQUENCE</scope>
    <source>
        <strain evidence="2">R39</strain>
    </source>
</reference>
<dbReference type="EMBL" id="CP163441">
    <property type="protein sequence ID" value="XDQ44877.1"/>
    <property type="molecule type" value="Genomic_DNA"/>
</dbReference>
<evidence type="ECO:0000313" key="2">
    <source>
        <dbReference type="EMBL" id="XDQ44877.1"/>
    </source>
</evidence>
<gene>
    <name evidence="2" type="ORF">AB5J52_22910</name>
</gene>
<dbReference type="AlphaFoldDB" id="A0AB39QMV5"/>
<name>A0AB39QMV5_9ACTN</name>
<dbReference type="RefSeq" id="WP_369223682.1">
    <property type="nucleotide sequence ID" value="NZ_CP163441.1"/>
</dbReference>
<sequence length="287" mass="28747">MTAPHPRAARTGSGLRLLRAAVFAALCVVLAAAGHTLASCAAVPLWTLGAGFLGTLALVAPLTGRARSLPGIVTLLAVAQTVLHTLFGLGQHGDSVSMSSMSSPMSSMTSMSSASLSDASLVERAARLVCGAGAAQITPAHAYKILTAAHLSTSAPATGTSGTAHAADVTGASGSLLPSVPMLLGHLLAAVVAGWLLRRGDLALLRLIRLSADTAHGVAEGALVRALHRALALACALCAGLVAVPEAPVRGRRSAWDIPAAPRTVTLQHSVIRRGPPVAAAVLVLAA</sequence>
<evidence type="ECO:0008006" key="3">
    <source>
        <dbReference type="Google" id="ProtNLM"/>
    </source>
</evidence>
<organism evidence="2">
    <name type="scientific">Streptomyces sp. R39</name>
    <dbReference type="NCBI Taxonomy" id="3238631"/>
    <lineage>
        <taxon>Bacteria</taxon>
        <taxon>Bacillati</taxon>
        <taxon>Actinomycetota</taxon>
        <taxon>Actinomycetes</taxon>
        <taxon>Kitasatosporales</taxon>
        <taxon>Streptomycetaceae</taxon>
        <taxon>Streptomyces</taxon>
    </lineage>
</organism>